<feature type="domain" description="Flagellar hook protein FlgE D2" evidence="9">
    <location>
        <begin position="686"/>
        <end position="812"/>
    </location>
</feature>
<dbReference type="InterPro" id="IPR053967">
    <property type="entry name" value="LlgE_F_G-like_D1"/>
</dbReference>
<accession>A0ABS2WRE1</accession>
<evidence type="ECO:0000259" key="9">
    <source>
        <dbReference type="Pfam" id="PF07559"/>
    </source>
</evidence>
<dbReference type="InterPro" id="IPR001444">
    <property type="entry name" value="Flag_bb_rod_N"/>
</dbReference>
<dbReference type="NCBIfam" id="TIGR03506">
    <property type="entry name" value="FlgEFG_subfam"/>
    <property type="match status" value="2"/>
</dbReference>
<dbReference type="InterPro" id="IPR012835">
    <property type="entry name" value="FlgE_epsilon"/>
</dbReference>
<keyword evidence="11" id="KW-0969">Cilium</keyword>
<keyword evidence="12" id="KW-1185">Reference proteome</keyword>
<sequence length="932" mass="97860">MMRSLWAGVTGLQAHQIAMDVEGNNIANVNTTGFKYSRANFSDLLSQTAKIATAPQGELGGKNSMQIGLGTQVSSITKIFKQGSVQTTDKNTDLAIQGDGFFVVSPDGGKTYKFTRNGDFTFDALGNFTDSNGYISQGWMRDESTGEIDATTPIGNITIPPGLTTPAKDTTYINVKANLNSGSTITNKSPIYSLDQYHGWVDEDGNGIQSTLEIHNENGISSADAQFNADKKMYERGEDFGALFNTSGESLALTTGQGVWVSYADAAYAQTGISDSAINIDLIINGVQIVGSNTPSGSTVAERQEENMRFIQNLINQFSPQTGVEANLGGGGITLTNGNTLGTEDHMKNISLVANATDTTGFNSVDVITAFKYTYTSSSTSTALDRKEARTFRTTEDLRHAMQTDARLNTDYTGNGTADKNDGITVTVNGSGQFVIANPEGDAFNADDGDIVTATDAAGNPWTAASANLTVDGSFVLATGAQDEYGESLINVVLNADYTVPNGVDYTVNGVTATSDGTHIITAGTYDSISFGGAVAAVTLPAGSSYVREGTGEGALANNVSFPPEMNFTEPFTLSRDILVPVGTIINGGPAVAVPTTITAGTTVTTMTLPSDAGITLPAGTTFPVPANQIVPAGTDVKTTDDFNINLAITGYSSSANKVSENTRFATLMQTLQGSLPTGNNTRTSQNVYAATHASSIDVYDSLGSKHTVRMEFRKVGVTKEGGTQWNMIISVPEPGVIDDANFPNNILTGSITFGSDGSLSTYTPSSIRYTANNGSSPNQNISLNFGTPSQFDGMTSFDRTSNTSGISQDGFPGGDLAGIRIDETGTLIGSFTNGRSFGLAQVSMAKFTNNEGLESDGGNTFIQTSNSGDPVIGQAAVGGRGFIQASALEMSNVDLSRSLTQLIIIQRGYQANSKTITTSDQMLNTLLQLKQ</sequence>
<dbReference type="Proteomes" id="UP000703590">
    <property type="component" value="Unassembled WGS sequence"/>
</dbReference>
<name>A0ABS2WRE1_9BACT</name>
<dbReference type="InterPro" id="IPR010930">
    <property type="entry name" value="Flg_bb/hook_C_dom"/>
</dbReference>
<dbReference type="InterPro" id="IPR037925">
    <property type="entry name" value="FlgE/F/G-like"/>
</dbReference>
<dbReference type="Pfam" id="PF22692">
    <property type="entry name" value="LlgE_F_G_D1"/>
    <property type="match status" value="1"/>
</dbReference>
<dbReference type="Pfam" id="PF06429">
    <property type="entry name" value="Flg_bbr_C"/>
    <property type="match status" value="1"/>
</dbReference>
<organism evidence="11 12">
    <name type="scientific">Sulfurospirillum tamanense</name>
    <dbReference type="NCBI Taxonomy" id="2813362"/>
    <lineage>
        <taxon>Bacteria</taxon>
        <taxon>Pseudomonadati</taxon>
        <taxon>Campylobacterota</taxon>
        <taxon>Epsilonproteobacteria</taxon>
        <taxon>Campylobacterales</taxon>
        <taxon>Sulfurospirillaceae</taxon>
        <taxon>Sulfurospirillum</taxon>
    </lineage>
</organism>
<dbReference type="PANTHER" id="PTHR30435">
    <property type="entry name" value="FLAGELLAR PROTEIN"/>
    <property type="match status" value="1"/>
</dbReference>
<comment type="caution">
    <text evidence="11">The sequence shown here is derived from an EMBL/GenBank/DDBJ whole genome shotgun (WGS) entry which is preliminary data.</text>
</comment>
<dbReference type="NCBIfam" id="TIGR02489">
    <property type="entry name" value="flgE_epsilon"/>
    <property type="match status" value="1"/>
</dbReference>
<keyword evidence="11" id="KW-0282">Flagellum</keyword>
<dbReference type="Pfam" id="PF00460">
    <property type="entry name" value="Flg_bb_rod"/>
    <property type="match status" value="1"/>
</dbReference>
<feature type="domain" description="Flagellar basal body rod protein N-terminal" evidence="7">
    <location>
        <begin position="8"/>
        <end position="35"/>
    </location>
</feature>
<dbReference type="RefSeq" id="WP_205458657.1">
    <property type="nucleotide sequence ID" value="NZ_JAFHKK010000007.1"/>
</dbReference>
<evidence type="ECO:0000256" key="6">
    <source>
        <dbReference type="RuleBase" id="RU362116"/>
    </source>
</evidence>
<reference evidence="11" key="2">
    <citation type="submission" date="2021-02" db="EMBL/GenBank/DDBJ databases">
        <authorList>
            <person name="Merkel A.Y."/>
        </authorList>
    </citation>
    <scope>NUCLEOTIDE SEQUENCE</scope>
    <source>
        <strain evidence="11">T05b</strain>
    </source>
</reference>
<feature type="domain" description="Flagellar hook protein FlgE/F/G-like D1" evidence="10">
    <location>
        <begin position="95"/>
        <end position="169"/>
    </location>
</feature>
<evidence type="ECO:0000259" key="10">
    <source>
        <dbReference type="Pfam" id="PF22692"/>
    </source>
</evidence>
<protein>
    <recommendedName>
        <fullName evidence="3 5">Flagellar hook protein FlgE</fullName>
    </recommendedName>
</protein>
<dbReference type="InterPro" id="IPR037058">
    <property type="entry name" value="Falgellar_hook_FlgE_sf"/>
</dbReference>
<gene>
    <name evidence="11" type="primary">flgE</name>
    <name evidence="11" type="ORF">JWV37_04910</name>
</gene>
<evidence type="ECO:0000256" key="4">
    <source>
        <dbReference type="ARBA" id="ARBA00023143"/>
    </source>
</evidence>
<comment type="similarity">
    <text evidence="2 6">Belongs to the flagella basal body rod proteins family.</text>
</comment>
<dbReference type="SUPFAM" id="SSF117143">
    <property type="entry name" value="Flagellar hook protein flgE"/>
    <property type="match status" value="1"/>
</dbReference>
<keyword evidence="11" id="KW-0966">Cell projection</keyword>
<evidence type="ECO:0000256" key="3">
    <source>
        <dbReference type="ARBA" id="ARBA00019015"/>
    </source>
</evidence>
<evidence type="ECO:0000259" key="8">
    <source>
        <dbReference type="Pfam" id="PF06429"/>
    </source>
</evidence>
<comment type="subcellular location">
    <subcellularLocation>
        <location evidence="1 6">Bacterial flagellum basal body</location>
    </subcellularLocation>
</comment>
<dbReference type="Pfam" id="PF07559">
    <property type="entry name" value="FlgE_D2"/>
    <property type="match status" value="1"/>
</dbReference>
<evidence type="ECO:0000259" key="7">
    <source>
        <dbReference type="Pfam" id="PF00460"/>
    </source>
</evidence>
<dbReference type="InterPro" id="IPR011491">
    <property type="entry name" value="FlgE_D2"/>
</dbReference>
<evidence type="ECO:0000256" key="1">
    <source>
        <dbReference type="ARBA" id="ARBA00004117"/>
    </source>
</evidence>
<keyword evidence="4 6" id="KW-0975">Bacterial flagellum</keyword>
<dbReference type="EMBL" id="JAFHKK010000007">
    <property type="protein sequence ID" value="MBN2964110.1"/>
    <property type="molecule type" value="Genomic_DNA"/>
</dbReference>
<dbReference type="PANTHER" id="PTHR30435:SF19">
    <property type="entry name" value="FLAGELLAR BASAL-BODY ROD PROTEIN FLGG"/>
    <property type="match status" value="1"/>
</dbReference>
<reference evidence="11" key="1">
    <citation type="submission" date="2021-02" db="EMBL/GenBank/DDBJ databases">
        <title>Sulfurospirillum tamanensis sp. nov.</title>
        <authorList>
            <person name="Frolova A."/>
            <person name="Merkel A."/>
            <person name="Slobodkin A."/>
        </authorList>
    </citation>
    <scope>NUCLEOTIDE SEQUENCE</scope>
    <source>
        <strain evidence="11">T05b</strain>
    </source>
</reference>
<evidence type="ECO:0000256" key="5">
    <source>
        <dbReference type="NCBIfam" id="TIGR02489"/>
    </source>
</evidence>
<proteinExistence type="inferred from homology"/>
<dbReference type="Pfam" id="PF21464">
    <property type="entry name" value="flgE_D3"/>
    <property type="match status" value="1"/>
</dbReference>
<feature type="domain" description="Flagellar basal-body/hook protein C-terminal" evidence="8">
    <location>
        <begin position="886"/>
        <end position="930"/>
    </location>
</feature>
<dbReference type="InterPro" id="IPR020013">
    <property type="entry name" value="Flagellar_FlgE/F/G"/>
</dbReference>
<evidence type="ECO:0000313" key="11">
    <source>
        <dbReference type="EMBL" id="MBN2964110.1"/>
    </source>
</evidence>
<evidence type="ECO:0000313" key="12">
    <source>
        <dbReference type="Proteomes" id="UP000703590"/>
    </source>
</evidence>
<dbReference type="Gene3D" id="2.60.98.20">
    <property type="entry name" value="Flagellar hook protein FlgE"/>
    <property type="match status" value="1"/>
</dbReference>
<evidence type="ECO:0000256" key="2">
    <source>
        <dbReference type="ARBA" id="ARBA00009677"/>
    </source>
</evidence>